<dbReference type="GO" id="GO:0010494">
    <property type="term" value="C:cytoplasmic stress granule"/>
    <property type="evidence" value="ECO:0007669"/>
    <property type="project" value="TreeGrafter"/>
</dbReference>
<dbReference type="Pfam" id="PF14438">
    <property type="entry name" value="SM-ATX"/>
    <property type="match status" value="1"/>
</dbReference>
<dbReference type="PANTHER" id="PTHR12854">
    <property type="entry name" value="ATAXIN 2-RELATED"/>
    <property type="match status" value="1"/>
</dbReference>
<evidence type="ECO:0000313" key="3">
    <source>
        <dbReference type="EMBL" id="PSR96935.1"/>
    </source>
</evidence>
<reference evidence="3 4" key="1">
    <citation type="submission" date="2017-07" db="EMBL/GenBank/DDBJ databases">
        <title>An improved, manually edited Actinidia chinensis var. chinensis (kiwifruit) genome highlights the challenges associated with draft genomes and gene prediction in plants.</title>
        <authorList>
            <person name="Pilkington S."/>
            <person name="Crowhurst R."/>
            <person name="Hilario E."/>
            <person name="Nardozza S."/>
            <person name="Fraser L."/>
            <person name="Peng Y."/>
            <person name="Gunaseelan K."/>
            <person name="Simpson R."/>
            <person name="Tahir J."/>
            <person name="Deroles S."/>
            <person name="Templeton K."/>
            <person name="Luo Z."/>
            <person name="Davy M."/>
            <person name="Cheng C."/>
            <person name="Mcneilage M."/>
            <person name="Scaglione D."/>
            <person name="Liu Y."/>
            <person name="Zhang Q."/>
            <person name="Datson P."/>
            <person name="De Silva N."/>
            <person name="Gardiner S."/>
            <person name="Bassett H."/>
            <person name="Chagne D."/>
            <person name="Mccallum J."/>
            <person name="Dzierzon H."/>
            <person name="Deng C."/>
            <person name="Wang Y.-Y."/>
            <person name="Barron N."/>
            <person name="Manako K."/>
            <person name="Bowen J."/>
            <person name="Foster T."/>
            <person name="Erridge Z."/>
            <person name="Tiffin H."/>
            <person name="Waite C."/>
            <person name="Davies K."/>
            <person name="Grierson E."/>
            <person name="Laing W."/>
            <person name="Kirk R."/>
            <person name="Chen X."/>
            <person name="Wood M."/>
            <person name="Montefiori M."/>
            <person name="Brummell D."/>
            <person name="Schwinn K."/>
            <person name="Catanach A."/>
            <person name="Fullerton C."/>
            <person name="Li D."/>
            <person name="Meiyalaghan S."/>
            <person name="Nieuwenhuizen N."/>
            <person name="Read N."/>
            <person name="Prakash R."/>
            <person name="Hunter D."/>
            <person name="Zhang H."/>
            <person name="Mckenzie M."/>
            <person name="Knabel M."/>
            <person name="Harris A."/>
            <person name="Allan A."/>
            <person name="Chen A."/>
            <person name="Janssen B."/>
            <person name="Plunkett B."/>
            <person name="Dwamena C."/>
            <person name="Voogd C."/>
            <person name="Leif D."/>
            <person name="Lafferty D."/>
            <person name="Souleyre E."/>
            <person name="Varkonyi-Gasic E."/>
            <person name="Gambi F."/>
            <person name="Hanley J."/>
            <person name="Yao J.-L."/>
            <person name="Cheung J."/>
            <person name="David K."/>
            <person name="Warren B."/>
            <person name="Marsh K."/>
            <person name="Snowden K."/>
            <person name="Lin-Wang K."/>
            <person name="Brian L."/>
            <person name="Martinez-Sanchez M."/>
            <person name="Wang M."/>
            <person name="Ileperuma N."/>
            <person name="Macnee N."/>
            <person name="Campin R."/>
            <person name="Mcatee P."/>
            <person name="Drummond R."/>
            <person name="Espley R."/>
            <person name="Ireland H."/>
            <person name="Wu R."/>
            <person name="Atkinson R."/>
            <person name="Karunairetnam S."/>
            <person name="Bulley S."/>
            <person name="Chunkath S."/>
            <person name="Hanley Z."/>
            <person name="Storey R."/>
            <person name="Thrimawithana A."/>
            <person name="Thomson S."/>
            <person name="David C."/>
            <person name="Testolin R."/>
        </authorList>
    </citation>
    <scope>NUCLEOTIDE SEQUENCE [LARGE SCALE GENOMIC DNA]</scope>
    <source>
        <strain evidence="4">cv. Red5</strain>
        <tissue evidence="3">Young leaf</tissue>
    </source>
</reference>
<feature type="region of interest" description="Disordered" evidence="1">
    <location>
        <begin position="1"/>
        <end position="53"/>
    </location>
</feature>
<dbReference type="PANTHER" id="PTHR12854:SF7">
    <property type="entry name" value="ATAXIN-2 HOMOLOG"/>
    <property type="match status" value="1"/>
</dbReference>
<dbReference type="InterPro" id="IPR045117">
    <property type="entry name" value="ATXN2-like"/>
</dbReference>
<feature type="region of interest" description="Disordered" evidence="1">
    <location>
        <begin position="338"/>
        <end position="370"/>
    </location>
</feature>
<feature type="compositionally biased region" description="Polar residues" evidence="1">
    <location>
        <begin position="1"/>
        <end position="14"/>
    </location>
</feature>
<sequence length="650" mass="71352">MNLQQVVQPRSSANGYGRRRIERESGSRPYHKLQSGKPNLSKPTNAGVLDGSKAAGYGSPSHERLVYLTTCLIGHNVEVQLEDGSLYFGIFHAANADEDFGIILKMARLLRTGSSWGQKSTLFSVSKAPPGALIIPAEDLVQITAKDVSITRDGITSDLQRVKQQDIMLDSSISQSSHVDMERALERWVPDEDDSQCPELENIFDGPWNRGWDQFEANETLFGVKSTFDEELYTTKLERGPKMRELEREALRIAREIQVEETLDLHLAEERGFQLHENFDIDEETRFSSVFRGVDDTGYDENENVMLDSCNIETFSSTLGSAVSMPFAVLTRAKSNGGAQLPSCSSTVDEVQPSLPSTARDLQRSNSSDHSASEFLSKSSALDSEISILNLRIQENQFSGQHVENNYFKEFVEEQMLAEEEQTLKSEGDFLFCPDVQSSLVPKKDGPSVRKLSPNATSYDPTSLGSSKCLEKMSLPSELSADAAPVKTHGASQSATSRGRPSSSASSTSEFGAVAAASSRPGLSPSSSMGSFSSEKSALNPHAKEFKLNPNAKSFMPSQTPLRPASSVSDDSYFPAVPHMHSMPVGVGVGPSFAHQPVMFNPQVAPMQSPQAYFHPNGPQHGQQMILGHPRQVLYMPTYTPEMPYKGRDF</sequence>
<dbReference type="Proteomes" id="UP000241394">
    <property type="component" value="Chromosome LG23"/>
</dbReference>
<dbReference type="InParanoid" id="A0A2R6PV13"/>
<feature type="domain" description="LsmAD" evidence="2">
    <location>
        <begin position="222"/>
        <end position="293"/>
    </location>
</feature>
<proteinExistence type="predicted"/>
<organism evidence="3 4">
    <name type="scientific">Actinidia chinensis var. chinensis</name>
    <name type="common">Chinese soft-hair kiwi</name>
    <dbReference type="NCBI Taxonomy" id="1590841"/>
    <lineage>
        <taxon>Eukaryota</taxon>
        <taxon>Viridiplantae</taxon>
        <taxon>Streptophyta</taxon>
        <taxon>Embryophyta</taxon>
        <taxon>Tracheophyta</taxon>
        <taxon>Spermatophyta</taxon>
        <taxon>Magnoliopsida</taxon>
        <taxon>eudicotyledons</taxon>
        <taxon>Gunneridae</taxon>
        <taxon>Pentapetalae</taxon>
        <taxon>asterids</taxon>
        <taxon>Ericales</taxon>
        <taxon>Actinidiaceae</taxon>
        <taxon>Actinidia</taxon>
    </lineage>
</organism>
<dbReference type="OMA" id="ISQACHE"/>
<dbReference type="SMART" id="SM01272">
    <property type="entry name" value="LsmAD"/>
    <property type="match status" value="1"/>
</dbReference>
<dbReference type="GO" id="GO:0003729">
    <property type="term" value="F:mRNA binding"/>
    <property type="evidence" value="ECO:0007669"/>
    <property type="project" value="TreeGrafter"/>
</dbReference>
<name>A0A2R6PV13_ACTCC</name>
<dbReference type="GO" id="GO:0034063">
    <property type="term" value="P:stress granule assembly"/>
    <property type="evidence" value="ECO:0007669"/>
    <property type="project" value="TreeGrafter"/>
</dbReference>
<evidence type="ECO:0000313" key="4">
    <source>
        <dbReference type="Proteomes" id="UP000241394"/>
    </source>
</evidence>
<dbReference type="FunCoup" id="A0A2R6PV13">
    <property type="interactions" value="4273"/>
</dbReference>
<feature type="compositionally biased region" description="Polar residues" evidence="1">
    <location>
        <begin position="454"/>
        <end position="466"/>
    </location>
</feature>
<dbReference type="EMBL" id="NKQK01000023">
    <property type="protein sequence ID" value="PSR96935.1"/>
    <property type="molecule type" value="Genomic_DNA"/>
</dbReference>
<dbReference type="Pfam" id="PF06741">
    <property type="entry name" value="LsmAD"/>
    <property type="match status" value="1"/>
</dbReference>
<keyword evidence="4" id="KW-1185">Reference proteome</keyword>
<dbReference type="InterPro" id="IPR025852">
    <property type="entry name" value="SM_dom_ATX"/>
</dbReference>
<protein>
    <submittedName>
        <fullName evidence="3">Polyadenylate-binding protein</fullName>
    </submittedName>
</protein>
<dbReference type="AlphaFoldDB" id="A0A2R6PV13"/>
<evidence type="ECO:0000259" key="2">
    <source>
        <dbReference type="SMART" id="SM01272"/>
    </source>
</evidence>
<dbReference type="STRING" id="1590841.A0A2R6PV13"/>
<reference evidence="4" key="2">
    <citation type="journal article" date="2018" name="BMC Genomics">
        <title>A manually annotated Actinidia chinensis var. chinensis (kiwifruit) genome highlights the challenges associated with draft genomes and gene prediction in plants.</title>
        <authorList>
            <person name="Pilkington S.M."/>
            <person name="Crowhurst R."/>
            <person name="Hilario E."/>
            <person name="Nardozza S."/>
            <person name="Fraser L."/>
            <person name="Peng Y."/>
            <person name="Gunaseelan K."/>
            <person name="Simpson R."/>
            <person name="Tahir J."/>
            <person name="Deroles S.C."/>
            <person name="Templeton K."/>
            <person name="Luo Z."/>
            <person name="Davy M."/>
            <person name="Cheng C."/>
            <person name="McNeilage M."/>
            <person name="Scaglione D."/>
            <person name="Liu Y."/>
            <person name="Zhang Q."/>
            <person name="Datson P."/>
            <person name="De Silva N."/>
            <person name="Gardiner S.E."/>
            <person name="Bassett H."/>
            <person name="Chagne D."/>
            <person name="McCallum J."/>
            <person name="Dzierzon H."/>
            <person name="Deng C."/>
            <person name="Wang Y.Y."/>
            <person name="Barron L."/>
            <person name="Manako K."/>
            <person name="Bowen J."/>
            <person name="Foster T.M."/>
            <person name="Erridge Z.A."/>
            <person name="Tiffin H."/>
            <person name="Waite C.N."/>
            <person name="Davies K.M."/>
            <person name="Grierson E.P."/>
            <person name="Laing W.A."/>
            <person name="Kirk R."/>
            <person name="Chen X."/>
            <person name="Wood M."/>
            <person name="Montefiori M."/>
            <person name="Brummell D.A."/>
            <person name="Schwinn K.E."/>
            <person name="Catanach A."/>
            <person name="Fullerton C."/>
            <person name="Li D."/>
            <person name="Meiyalaghan S."/>
            <person name="Nieuwenhuizen N."/>
            <person name="Read N."/>
            <person name="Prakash R."/>
            <person name="Hunter D."/>
            <person name="Zhang H."/>
            <person name="McKenzie M."/>
            <person name="Knabel M."/>
            <person name="Harris A."/>
            <person name="Allan A.C."/>
            <person name="Gleave A."/>
            <person name="Chen A."/>
            <person name="Janssen B.J."/>
            <person name="Plunkett B."/>
            <person name="Ampomah-Dwamena C."/>
            <person name="Voogd C."/>
            <person name="Leif D."/>
            <person name="Lafferty D."/>
            <person name="Souleyre E.J.F."/>
            <person name="Varkonyi-Gasic E."/>
            <person name="Gambi F."/>
            <person name="Hanley J."/>
            <person name="Yao J.L."/>
            <person name="Cheung J."/>
            <person name="David K.M."/>
            <person name="Warren B."/>
            <person name="Marsh K."/>
            <person name="Snowden K.C."/>
            <person name="Lin-Wang K."/>
            <person name="Brian L."/>
            <person name="Martinez-Sanchez M."/>
            <person name="Wang M."/>
            <person name="Ileperuma N."/>
            <person name="Macnee N."/>
            <person name="Campin R."/>
            <person name="McAtee P."/>
            <person name="Drummond R.S.M."/>
            <person name="Espley R.V."/>
            <person name="Ireland H.S."/>
            <person name="Wu R."/>
            <person name="Atkinson R.G."/>
            <person name="Karunairetnam S."/>
            <person name="Bulley S."/>
            <person name="Chunkath S."/>
            <person name="Hanley Z."/>
            <person name="Storey R."/>
            <person name="Thrimawithana A.H."/>
            <person name="Thomson S."/>
            <person name="David C."/>
            <person name="Testolin R."/>
            <person name="Huang H."/>
            <person name="Hellens R.P."/>
            <person name="Schaffer R.J."/>
        </authorList>
    </citation>
    <scope>NUCLEOTIDE SEQUENCE [LARGE SCALE GENOMIC DNA]</scope>
    <source>
        <strain evidence="4">cv. Red5</strain>
    </source>
</reference>
<accession>A0A2R6PV13</accession>
<dbReference type="OrthoDB" id="2275718at2759"/>
<dbReference type="InterPro" id="IPR009604">
    <property type="entry name" value="LsmAD_domain"/>
</dbReference>
<comment type="caution">
    <text evidence="3">The sequence shown here is derived from an EMBL/GenBank/DDBJ whole genome shotgun (WGS) entry which is preliminary data.</text>
</comment>
<evidence type="ECO:0000256" key="1">
    <source>
        <dbReference type="SAM" id="MobiDB-lite"/>
    </source>
</evidence>
<feature type="compositionally biased region" description="Low complexity" evidence="1">
    <location>
        <begin position="492"/>
        <end position="538"/>
    </location>
</feature>
<feature type="region of interest" description="Disordered" evidence="1">
    <location>
        <begin position="442"/>
        <end position="538"/>
    </location>
</feature>
<dbReference type="Gramene" id="PSR96935">
    <property type="protein sequence ID" value="PSR96935"/>
    <property type="gene ID" value="CEY00_Acc26991"/>
</dbReference>
<gene>
    <name evidence="3" type="ORF">CEY00_Acc26991</name>
</gene>
<feature type="compositionally biased region" description="Polar residues" evidence="1">
    <location>
        <begin position="338"/>
        <end position="357"/>
    </location>
</feature>